<comment type="caution">
    <text evidence="1">The sequence shown here is derived from an EMBL/GenBank/DDBJ whole genome shotgun (WGS) entry which is preliminary data.</text>
</comment>
<gene>
    <name evidence="1" type="ORF">SDC9_47779</name>
</gene>
<protein>
    <submittedName>
        <fullName evidence="1">Uncharacterized protein</fullName>
    </submittedName>
</protein>
<organism evidence="1">
    <name type="scientific">bioreactor metagenome</name>
    <dbReference type="NCBI Taxonomy" id="1076179"/>
    <lineage>
        <taxon>unclassified sequences</taxon>
        <taxon>metagenomes</taxon>
        <taxon>ecological metagenomes</taxon>
    </lineage>
</organism>
<sequence length="143" mass="15365">MGAVGREHQYVGLQAVFPYPGGDVDAASARHFDVQQGQVRPKLQDGLPGGLPVGGERGQLHPFLLFQPGSESRPREGVIIGKQNPYHVPSSFPTALSLSGEAIPWADCSMTNRSGIVISYNRETGRSDHAAFPRGEYPLPITS</sequence>
<name>A0A644WD74_9ZZZZ</name>
<reference evidence="1" key="1">
    <citation type="submission" date="2019-08" db="EMBL/GenBank/DDBJ databases">
        <authorList>
            <person name="Kucharzyk K."/>
            <person name="Murdoch R.W."/>
            <person name="Higgins S."/>
            <person name="Loffler F."/>
        </authorList>
    </citation>
    <scope>NUCLEOTIDE SEQUENCE</scope>
</reference>
<dbReference type="AlphaFoldDB" id="A0A644WD74"/>
<evidence type="ECO:0000313" key="1">
    <source>
        <dbReference type="EMBL" id="MPM01539.1"/>
    </source>
</evidence>
<dbReference type="EMBL" id="VSSQ01000802">
    <property type="protein sequence ID" value="MPM01539.1"/>
    <property type="molecule type" value="Genomic_DNA"/>
</dbReference>
<accession>A0A644WD74</accession>
<proteinExistence type="predicted"/>